<sequence>MKRIISVLICSFFVLSACKSTHRVAISGQEYLVNYKAIVLTGFSMPDALEYRTDIRDYYASKVTDIFESRGIKVFDESLYFDEFEKQKALAGGYIDEYTGKVDTDKRNQIRQKTLQSLRATHGIDSVLFYDLRRRTAHFGDYRAQWDGQEEPYELSNSDLTNFLSTLVANTSGKIPALSLMVFMEDMDGKELYMGAGGVQLVAKLNDDDEFESIPVDKLLRDEAKLDFSVEEAFRKLFND</sequence>
<organism evidence="1 2">
    <name type="scientific">Fluctibacter halophilus</name>
    <dbReference type="NCBI Taxonomy" id="226011"/>
    <lineage>
        <taxon>Bacteria</taxon>
        <taxon>Pseudomonadati</taxon>
        <taxon>Pseudomonadota</taxon>
        <taxon>Gammaproteobacteria</taxon>
        <taxon>Alteromonadales</taxon>
        <taxon>Alteromonadaceae</taxon>
        <taxon>Fluctibacter</taxon>
    </lineage>
</organism>
<gene>
    <name evidence="1" type="ORF">LJ739_11305</name>
</gene>
<evidence type="ECO:0000313" key="2">
    <source>
        <dbReference type="Proteomes" id="UP001520878"/>
    </source>
</evidence>
<dbReference type="Proteomes" id="UP001520878">
    <property type="component" value="Unassembled WGS sequence"/>
</dbReference>
<protein>
    <submittedName>
        <fullName evidence="1">Uncharacterized protein</fullName>
    </submittedName>
</protein>
<accession>A0ABS8G8C7</accession>
<name>A0ABS8G8C7_9ALTE</name>
<proteinExistence type="predicted"/>
<keyword evidence="2" id="KW-1185">Reference proteome</keyword>
<comment type="caution">
    <text evidence="1">The sequence shown here is derived from an EMBL/GenBank/DDBJ whole genome shotgun (WGS) entry which is preliminary data.</text>
</comment>
<dbReference type="EMBL" id="JAJEWP010000002">
    <property type="protein sequence ID" value="MCC2616829.1"/>
    <property type="molecule type" value="Genomic_DNA"/>
</dbReference>
<evidence type="ECO:0000313" key="1">
    <source>
        <dbReference type="EMBL" id="MCC2616829.1"/>
    </source>
</evidence>
<dbReference type="PROSITE" id="PS51257">
    <property type="entry name" value="PROKAR_LIPOPROTEIN"/>
    <property type="match status" value="1"/>
</dbReference>
<dbReference type="RefSeq" id="WP_229160543.1">
    <property type="nucleotide sequence ID" value="NZ_JAJEWP010000002.1"/>
</dbReference>
<reference evidence="1 2" key="1">
    <citation type="submission" date="2021-10" db="EMBL/GenBank/DDBJ databases">
        <title>Draft genome of Aestuariibacter halophilus JC2043.</title>
        <authorList>
            <person name="Emsley S.A."/>
            <person name="Pfannmuller K.M."/>
            <person name="Ushijima B."/>
            <person name="Saw J.H."/>
            <person name="Videau P."/>
        </authorList>
    </citation>
    <scope>NUCLEOTIDE SEQUENCE [LARGE SCALE GENOMIC DNA]</scope>
    <source>
        <strain evidence="1 2">JC2043</strain>
    </source>
</reference>